<organism evidence="1 2">
    <name type="scientific">Coemansia spiralis</name>
    <dbReference type="NCBI Taxonomy" id="417178"/>
    <lineage>
        <taxon>Eukaryota</taxon>
        <taxon>Fungi</taxon>
        <taxon>Fungi incertae sedis</taxon>
        <taxon>Zoopagomycota</taxon>
        <taxon>Kickxellomycotina</taxon>
        <taxon>Kickxellomycetes</taxon>
        <taxon>Kickxellales</taxon>
        <taxon>Kickxellaceae</taxon>
        <taxon>Coemansia</taxon>
    </lineage>
</organism>
<keyword evidence="2" id="KW-1185">Reference proteome</keyword>
<reference evidence="1" key="1">
    <citation type="submission" date="2022-07" db="EMBL/GenBank/DDBJ databases">
        <title>Phylogenomic reconstructions and comparative analyses of Kickxellomycotina fungi.</title>
        <authorList>
            <person name="Reynolds N.K."/>
            <person name="Stajich J.E."/>
            <person name="Barry K."/>
            <person name="Grigoriev I.V."/>
            <person name="Crous P."/>
            <person name="Smith M.E."/>
        </authorList>
    </citation>
    <scope>NUCLEOTIDE SEQUENCE</scope>
    <source>
        <strain evidence="1">CBS 109367</strain>
    </source>
</reference>
<dbReference type="AlphaFoldDB" id="A0A9W8GLA8"/>
<evidence type="ECO:0000313" key="1">
    <source>
        <dbReference type="EMBL" id="KAJ2686780.1"/>
    </source>
</evidence>
<sequence length="127" mass="14474">MEKTAEDYMYDDEADKRDAEWVESELQKGGKTDAVLSCPQCLTQICFECQRHARFAEQFRAQSVRHCEIRNDQLFVYGSRGLLEPKTERTPKGAEVFRLVECSKCQARVGVADSDGVYHLFSVVVGM</sequence>
<dbReference type="InterPro" id="IPR019370">
    <property type="entry name" value="E2F-assoc_phosphoprotein"/>
</dbReference>
<dbReference type="OrthoDB" id="122464at2759"/>
<accession>A0A9W8GLA8</accession>
<proteinExistence type="predicted"/>
<protein>
    <recommendedName>
        <fullName evidence="3">E2F-associated phosphoprotein</fullName>
    </recommendedName>
</protein>
<evidence type="ECO:0008006" key="3">
    <source>
        <dbReference type="Google" id="ProtNLM"/>
    </source>
</evidence>
<dbReference type="Pfam" id="PF10238">
    <property type="entry name" value="Eapp_C"/>
    <property type="match status" value="1"/>
</dbReference>
<dbReference type="GO" id="GO:0005634">
    <property type="term" value="C:nucleus"/>
    <property type="evidence" value="ECO:0007669"/>
    <property type="project" value="TreeGrafter"/>
</dbReference>
<dbReference type="PANTHER" id="PTHR15967:SF0">
    <property type="entry name" value="E2F-ASSOCIATED PHOSPHOPROTEIN"/>
    <property type="match status" value="1"/>
</dbReference>
<dbReference type="Proteomes" id="UP001151516">
    <property type="component" value="Unassembled WGS sequence"/>
</dbReference>
<dbReference type="PANTHER" id="PTHR15967">
    <property type="entry name" value="E2F-ASSOCIATED PHOSPHOPROTEIN"/>
    <property type="match status" value="1"/>
</dbReference>
<comment type="caution">
    <text evidence="1">The sequence shown here is derived from an EMBL/GenBank/DDBJ whole genome shotgun (WGS) entry which is preliminary data.</text>
</comment>
<evidence type="ECO:0000313" key="2">
    <source>
        <dbReference type="Proteomes" id="UP001151516"/>
    </source>
</evidence>
<name>A0A9W8GLA8_9FUNG</name>
<gene>
    <name evidence="1" type="ORF">IWW39_003420</name>
</gene>
<dbReference type="EMBL" id="JANBTX010000095">
    <property type="protein sequence ID" value="KAJ2686780.1"/>
    <property type="molecule type" value="Genomic_DNA"/>
</dbReference>